<sequence>MHRVGVMRHFPAVISELGFDPDEACARAGVRRDALDNSDNPITLAAMGRLLSAGQEITGCAHIGLLVGMHGSLDCLGLVGAYMAQAPDVGTAIHDLTDHQHRYVRGALPYVLPMGQEIVFGYRVHETPVAAVEQICEGALALAYNLVRELCGLYPVEVLFACDEPQDRRPFSRAFGVPLRFNAELYGLAYPIGVLKRPVMGASAARREELRGEVEAYWAVDPPDVASRLRRHLAVVVLGGDQSLKAAAEALGLHPRVLNRRLNEEGTTFQRELADARFTLAGQLLAETNLSATVISETLGYADLSVFSRAFERWSGLPPTRWRKQAGAREAN</sequence>
<keyword evidence="1" id="KW-0805">Transcription regulation</keyword>
<dbReference type="InterPro" id="IPR009057">
    <property type="entry name" value="Homeodomain-like_sf"/>
</dbReference>
<keyword evidence="6" id="KW-1185">Reference proteome</keyword>
<gene>
    <name evidence="5" type="ORF">NK718_05285</name>
</gene>
<evidence type="ECO:0000313" key="6">
    <source>
        <dbReference type="Proteomes" id="UP001205890"/>
    </source>
</evidence>
<dbReference type="PANTHER" id="PTHR47894">
    <property type="entry name" value="HTH-TYPE TRANSCRIPTIONAL REGULATOR GADX"/>
    <property type="match status" value="1"/>
</dbReference>
<dbReference type="Pfam" id="PF12833">
    <property type="entry name" value="HTH_18"/>
    <property type="match status" value="1"/>
</dbReference>
<comment type="caution">
    <text evidence="5">The sequence shown here is derived from an EMBL/GenBank/DDBJ whole genome shotgun (WGS) entry which is preliminary data.</text>
</comment>
<evidence type="ECO:0000256" key="1">
    <source>
        <dbReference type="ARBA" id="ARBA00023015"/>
    </source>
</evidence>
<name>A0ABT1L8T9_9HYPH</name>
<keyword evidence="2" id="KW-0238">DNA-binding</keyword>
<dbReference type="PANTHER" id="PTHR47894:SF4">
    <property type="entry name" value="HTH-TYPE TRANSCRIPTIONAL REGULATOR GADX"/>
    <property type="match status" value="1"/>
</dbReference>
<evidence type="ECO:0000259" key="4">
    <source>
        <dbReference type="PROSITE" id="PS01124"/>
    </source>
</evidence>
<feature type="domain" description="HTH araC/xylS-type" evidence="4">
    <location>
        <begin position="223"/>
        <end position="325"/>
    </location>
</feature>
<dbReference type="SUPFAM" id="SSF46689">
    <property type="entry name" value="Homeodomain-like"/>
    <property type="match status" value="1"/>
</dbReference>
<evidence type="ECO:0000256" key="2">
    <source>
        <dbReference type="ARBA" id="ARBA00023125"/>
    </source>
</evidence>
<dbReference type="SMART" id="SM00342">
    <property type="entry name" value="HTH_ARAC"/>
    <property type="match status" value="1"/>
</dbReference>
<accession>A0ABT1L8T9</accession>
<dbReference type="Proteomes" id="UP001205890">
    <property type="component" value="Unassembled WGS sequence"/>
</dbReference>
<evidence type="ECO:0000313" key="5">
    <source>
        <dbReference type="EMBL" id="MCP8937920.1"/>
    </source>
</evidence>
<evidence type="ECO:0000256" key="3">
    <source>
        <dbReference type="ARBA" id="ARBA00023163"/>
    </source>
</evidence>
<dbReference type="Gene3D" id="1.10.10.60">
    <property type="entry name" value="Homeodomain-like"/>
    <property type="match status" value="1"/>
</dbReference>
<protein>
    <submittedName>
        <fullName evidence="5">AraC family transcriptional regulator</fullName>
    </submittedName>
</protein>
<organism evidence="5 6">
    <name type="scientific">Alsobacter ponti</name>
    <dbReference type="NCBI Taxonomy" id="2962936"/>
    <lineage>
        <taxon>Bacteria</taxon>
        <taxon>Pseudomonadati</taxon>
        <taxon>Pseudomonadota</taxon>
        <taxon>Alphaproteobacteria</taxon>
        <taxon>Hyphomicrobiales</taxon>
        <taxon>Alsobacteraceae</taxon>
        <taxon>Alsobacter</taxon>
    </lineage>
</organism>
<dbReference type="EMBL" id="JANCLU010000004">
    <property type="protein sequence ID" value="MCP8937920.1"/>
    <property type="molecule type" value="Genomic_DNA"/>
</dbReference>
<reference evidence="5 6" key="1">
    <citation type="submission" date="2022-07" db="EMBL/GenBank/DDBJ databases">
        <authorList>
            <person name="Li W.-J."/>
            <person name="Deng Q.-Q."/>
        </authorList>
    </citation>
    <scope>NUCLEOTIDE SEQUENCE [LARGE SCALE GENOMIC DNA]</scope>
    <source>
        <strain evidence="5 6">SYSU M60028</strain>
    </source>
</reference>
<keyword evidence="3" id="KW-0804">Transcription</keyword>
<proteinExistence type="predicted"/>
<dbReference type="InterPro" id="IPR032687">
    <property type="entry name" value="AraC-type_N"/>
</dbReference>
<dbReference type="Pfam" id="PF12625">
    <property type="entry name" value="Arabinose_bd"/>
    <property type="match status" value="1"/>
</dbReference>
<dbReference type="PROSITE" id="PS01124">
    <property type="entry name" value="HTH_ARAC_FAMILY_2"/>
    <property type="match status" value="1"/>
</dbReference>
<dbReference type="InterPro" id="IPR018060">
    <property type="entry name" value="HTH_AraC"/>
</dbReference>
<dbReference type="RefSeq" id="WP_254739330.1">
    <property type="nucleotide sequence ID" value="NZ_JANCLU010000004.1"/>
</dbReference>